<dbReference type="EMBL" id="JRFU01000031">
    <property type="protein sequence ID" value="PWE87511.1"/>
    <property type="molecule type" value="Genomic_DNA"/>
</dbReference>
<evidence type="ECO:0000256" key="3">
    <source>
        <dbReference type="ARBA" id="ARBA00023150"/>
    </source>
</evidence>
<evidence type="ECO:0000256" key="1">
    <source>
        <dbReference type="ARBA" id="ARBA00003487"/>
    </source>
</evidence>
<protein>
    <submittedName>
        <fullName evidence="5">Cytoplasmic protein</fullName>
    </submittedName>
</protein>
<gene>
    <name evidence="5" type="ORF">LG34_03475</name>
</gene>
<sequence length="162" mass="17500">MIRVGIITASDKGCHGEREDLSGAKIAEIMEQHGYEIAKKVILPDDQQMLSEEMVAMSEDNIQLVLTTGGTGFSKRDVTPEATKAVIEREVPGIPMAILQYSLTITERAMLSRAAAGIRGETLIINLPGSPKAVDEALNYILPSLKHGLDILLGNDAECARK</sequence>
<keyword evidence="3" id="KW-0501">Molybdenum cofactor biosynthesis</keyword>
<dbReference type="RefSeq" id="WP_109214862.1">
    <property type="nucleotide sequence ID" value="NZ_CAJLEE010000099.1"/>
</dbReference>
<comment type="function">
    <text evidence="1">May be involved in the biosynthesis of molybdopterin.</text>
</comment>
<evidence type="ECO:0000256" key="2">
    <source>
        <dbReference type="ARBA" id="ARBA00005046"/>
    </source>
</evidence>
<dbReference type="AlphaFoldDB" id="A0A2V1JWC0"/>
<dbReference type="InterPro" id="IPR001453">
    <property type="entry name" value="MoaB/Mog_dom"/>
</dbReference>
<dbReference type="Proteomes" id="UP000245288">
    <property type="component" value="Unassembled WGS sequence"/>
</dbReference>
<accession>A0A2V1JWC0</accession>
<dbReference type="PANTHER" id="PTHR43764">
    <property type="entry name" value="MOLYBDENUM COFACTOR BIOSYNTHESIS"/>
    <property type="match status" value="1"/>
</dbReference>
<dbReference type="SUPFAM" id="SSF53218">
    <property type="entry name" value="Molybdenum cofactor biosynthesis proteins"/>
    <property type="match status" value="1"/>
</dbReference>
<organism evidence="5 6">
    <name type="scientific">Eubacterium ramulus</name>
    <dbReference type="NCBI Taxonomy" id="39490"/>
    <lineage>
        <taxon>Bacteria</taxon>
        <taxon>Bacillati</taxon>
        <taxon>Bacillota</taxon>
        <taxon>Clostridia</taxon>
        <taxon>Eubacteriales</taxon>
        <taxon>Eubacteriaceae</taxon>
        <taxon>Eubacterium</taxon>
    </lineage>
</organism>
<dbReference type="PROSITE" id="PS01078">
    <property type="entry name" value="MOCF_BIOSYNTHESIS_1"/>
    <property type="match status" value="1"/>
</dbReference>
<dbReference type="SMART" id="SM00852">
    <property type="entry name" value="MoCF_biosynth"/>
    <property type="match status" value="1"/>
</dbReference>
<dbReference type="InterPro" id="IPR008284">
    <property type="entry name" value="MoCF_biosynth_CS"/>
</dbReference>
<reference evidence="5 6" key="1">
    <citation type="submission" date="2014-09" db="EMBL/GenBank/DDBJ databases">
        <title>Butyrate-producing bacteria isolated from human gut.</title>
        <authorList>
            <person name="Zhang Q."/>
            <person name="Zhao L."/>
        </authorList>
    </citation>
    <scope>NUCLEOTIDE SEQUENCE [LARGE SCALE GENOMIC DNA]</scope>
    <source>
        <strain evidence="5 6">21</strain>
    </source>
</reference>
<dbReference type="OrthoDB" id="9784492at2"/>
<name>A0A2V1JWC0_EUBRA</name>
<dbReference type="GO" id="GO:0006777">
    <property type="term" value="P:Mo-molybdopterin cofactor biosynthetic process"/>
    <property type="evidence" value="ECO:0007669"/>
    <property type="project" value="UniProtKB-KW"/>
</dbReference>
<feature type="domain" description="MoaB/Mog" evidence="4">
    <location>
        <begin position="5"/>
        <end position="148"/>
    </location>
</feature>
<dbReference type="InterPro" id="IPR051920">
    <property type="entry name" value="MPT_Adenylyltrnsfr/MoaC-Rel"/>
</dbReference>
<evidence type="ECO:0000259" key="4">
    <source>
        <dbReference type="SMART" id="SM00852"/>
    </source>
</evidence>
<dbReference type="NCBIfam" id="TIGR00177">
    <property type="entry name" value="molyb_syn"/>
    <property type="match status" value="1"/>
</dbReference>
<dbReference type="InterPro" id="IPR036425">
    <property type="entry name" value="MoaB/Mog-like_dom_sf"/>
</dbReference>
<evidence type="ECO:0000313" key="6">
    <source>
        <dbReference type="Proteomes" id="UP000245288"/>
    </source>
</evidence>
<dbReference type="Pfam" id="PF00994">
    <property type="entry name" value="MoCF_biosynth"/>
    <property type="match status" value="1"/>
</dbReference>
<comment type="pathway">
    <text evidence="2">Cofactor biosynthesis; molybdopterin biosynthesis.</text>
</comment>
<dbReference type="Gene3D" id="3.40.980.10">
    <property type="entry name" value="MoaB/Mog-like domain"/>
    <property type="match status" value="1"/>
</dbReference>
<evidence type="ECO:0000313" key="5">
    <source>
        <dbReference type="EMBL" id="PWE87511.1"/>
    </source>
</evidence>
<dbReference type="CDD" id="cd00886">
    <property type="entry name" value="MogA_MoaB"/>
    <property type="match status" value="1"/>
</dbReference>
<keyword evidence="6" id="KW-1185">Reference proteome</keyword>
<proteinExistence type="predicted"/>
<comment type="caution">
    <text evidence="5">The sequence shown here is derived from an EMBL/GenBank/DDBJ whole genome shotgun (WGS) entry which is preliminary data.</text>
</comment>
<dbReference type="PANTHER" id="PTHR43764:SF1">
    <property type="entry name" value="MOLYBDOPTERIN MOLYBDOTRANSFERASE"/>
    <property type="match status" value="1"/>
</dbReference>
<dbReference type="UniPathway" id="UPA00344"/>